<feature type="domain" description="C-type lectin" evidence="1">
    <location>
        <begin position="301"/>
        <end position="408"/>
    </location>
</feature>
<dbReference type="InterPro" id="IPR016186">
    <property type="entry name" value="C-type_lectin-like/link_sf"/>
</dbReference>
<dbReference type="PANTHER" id="PTHR22803">
    <property type="entry name" value="MANNOSE, PHOSPHOLIPASE, LECTIN RECEPTOR RELATED"/>
    <property type="match status" value="1"/>
</dbReference>
<dbReference type="AlphaFoldDB" id="A0AAD8BIW5"/>
<reference evidence="2" key="1">
    <citation type="journal article" date="2023" name="PLoS Negl. Trop. Dis.">
        <title>A genome sequence for Biomphalaria pfeifferi, the major vector snail for the human-infecting parasite Schistosoma mansoni.</title>
        <authorList>
            <person name="Bu L."/>
            <person name="Lu L."/>
            <person name="Laidemitt M.R."/>
            <person name="Zhang S.M."/>
            <person name="Mutuku M."/>
            <person name="Mkoji G."/>
            <person name="Steinauer M."/>
            <person name="Loker E.S."/>
        </authorList>
    </citation>
    <scope>NUCLEOTIDE SEQUENCE</scope>
    <source>
        <strain evidence="2">KasaAsao</strain>
    </source>
</reference>
<gene>
    <name evidence="2" type="ORF">Bpfe_014976</name>
</gene>
<accession>A0AAD8BIW5</accession>
<dbReference type="EMBL" id="JASAOG010000069">
    <property type="protein sequence ID" value="KAK0055465.1"/>
    <property type="molecule type" value="Genomic_DNA"/>
</dbReference>
<reference evidence="2" key="2">
    <citation type="submission" date="2023-04" db="EMBL/GenBank/DDBJ databases">
        <authorList>
            <person name="Bu L."/>
            <person name="Lu L."/>
            <person name="Laidemitt M.R."/>
            <person name="Zhang S.M."/>
            <person name="Mutuku M."/>
            <person name="Mkoji G."/>
            <person name="Steinauer M."/>
            <person name="Loker E.S."/>
        </authorList>
    </citation>
    <scope>NUCLEOTIDE SEQUENCE</scope>
    <source>
        <strain evidence="2">KasaAsao</strain>
        <tissue evidence="2">Whole Snail</tissue>
    </source>
</reference>
<comment type="caution">
    <text evidence="2">The sequence shown here is derived from an EMBL/GenBank/DDBJ whole genome shotgun (WGS) entry which is preliminary data.</text>
</comment>
<dbReference type="SUPFAM" id="SSF56436">
    <property type="entry name" value="C-type lectin-like"/>
    <property type="match status" value="1"/>
</dbReference>
<organism evidence="2 3">
    <name type="scientific">Biomphalaria pfeifferi</name>
    <name type="common">Bloodfluke planorb</name>
    <name type="synonym">Freshwater snail</name>
    <dbReference type="NCBI Taxonomy" id="112525"/>
    <lineage>
        <taxon>Eukaryota</taxon>
        <taxon>Metazoa</taxon>
        <taxon>Spiralia</taxon>
        <taxon>Lophotrochozoa</taxon>
        <taxon>Mollusca</taxon>
        <taxon>Gastropoda</taxon>
        <taxon>Heterobranchia</taxon>
        <taxon>Euthyneura</taxon>
        <taxon>Panpulmonata</taxon>
        <taxon>Hygrophila</taxon>
        <taxon>Lymnaeoidea</taxon>
        <taxon>Planorbidae</taxon>
        <taxon>Biomphalaria</taxon>
    </lineage>
</organism>
<dbReference type="Gene3D" id="3.10.100.10">
    <property type="entry name" value="Mannose-Binding Protein A, subunit A"/>
    <property type="match status" value="1"/>
</dbReference>
<proteinExistence type="predicted"/>
<name>A0AAD8BIW5_BIOPF</name>
<dbReference type="Proteomes" id="UP001233172">
    <property type="component" value="Unassembled WGS sequence"/>
</dbReference>
<dbReference type="CDD" id="cd00037">
    <property type="entry name" value="CLECT"/>
    <property type="match status" value="1"/>
</dbReference>
<sequence length="429" mass="47326">MGYPGGVALLVDRQSYPLFEGSLAHSWSPLGTQLSPVASRSCSMPSGHTPETALTGRLNQVEGAIPTISVEPNDITIGLTETMHLECFVKNQDLSAADNLISLVVSHSDNLYLHSFTNIASVSSFNGVHTSLTSSHVRVVGSINRNGLSSLNITWSYPLLQNSGVYKCQANEIDELGQPITYDKNFSVAVKVPTIDAVVSEIVRLRNRLDQNNLNCVTSHDNEISNLNLLKENISSLANQTSLLKDKCETDLVHLQNLESQNKIQLTSVENSVKSVTLKYDDLLNRLNGFKTEFFKISQVFGGKKYLLTRESSFFYPIFAQSICSIYGGYLVEVNSPEEFTFLKAFLTSEAANSDYIFTGGTDEGHEGHWTYKHSNSTSLVSLWQHGQPDNYQGQENCEAFTKLFGWNLNDANCTFAANPVGFMCEITA</sequence>
<dbReference type="Pfam" id="PF00059">
    <property type="entry name" value="Lectin_C"/>
    <property type="match status" value="1"/>
</dbReference>
<dbReference type="PROSITE" id="PS50041">
    <property type="entry name" value="C_TYPE_LECTIN_2"/>
    <property type="match status" value="1"/>
</dbReference>
<protein>
    <submittedName>
        <fullName evidence="2">C-type lectin domain family 4 member K</fullName>
    </submittedName>
</protein>
<dbReference type="SMART" id="SM00034">
    <property type="entry name" value="CLECT"/>
    <property type="match status" value="1"/>
</dbReference>
<keyword evidence="3" id="KW-1185">Reference proteome</keyword>
<evidence type="ECO:0000259" key="1">
    <source>
        <dbReference type="PROSITE" id="PS50041"/>
    </source>
</evidence>
<dbReference type="InterPro" id="IPR016187">
    <property type="entry name" value="CTDL_fold"/>
</dbReference>
<dbReference type="InterPro" id="IPR001304">
    <property type="entry name" value="C-type_lectin-like"/>
</dbReference>
<dbReference type="InterPro" id="IPR050111">
    <property type="entry name" value="C-type_lectin/snaclec_domain"/>
</dbReference>
<evidence type="ECO:0000313" key="3">
    <source>
        <dbReference type="Proteomes" id="UP001233172"/>
    </source>
</evidence>
<evidence type="ECO:0000313" key="2">
    <source>
        <dbReference type="EMBL" id="KAK0055465.1"/>
    </source>
</evidence>